<sequence>MGMSSKPHIIHKATLPRLLRYRDRAVEPFVSSNVESEDEEEIVETIEQEEEKSVYYYFVPPRNQHDPCPDEILATNETLKLYHLLFHGTCFLPFSSMSPAELHGWEKLVCFFLGRTQFVKPVKNNGPLMGGVMWAEGWRKSSKKGECLERYCSVACLSALIELFQYNPEDKAASFWEANNWIATHLEELAPGVLEQYRQLLIEGKLPSFAQMEYKWAPFYLTRQCVHVAFLFYHVDTDANTWTLVCWIPIFNPLTSTENDPILADDGFDMIGGHFTFHDFQVYLDLNNVLGVTMCVFRSQAHSHQTLKGASPSDRYTRLGFSCQMSEKISNAVVDYINTKNKACKIVSGQQVQIDNAEAKLAKKKID</sequence>
<evidence type="ECO:0000313" key="2">
    <source>
        <dbReference type="EMBL" id="KNZ63470.1"/>
    </source>
</evidence>
<dbReference type="Pfam" id="PF20515">
    <property type="entry name" value="2OG-FeII_Oxy_6"/>
    <property type="match status" value="1"/>
</dbReference>
<evidence type="ECO:0000259" key="1">
    <source>
        <dbReference type="Pfam" id="PF20515"/>
    </source>
</evidence>
<dbReference type="Proteomes" id="UP000037035">
    <property type="component" value="Unassembled WGS sequence"/>
</dbReference>
<keyword evidence="3" id="KW-1185">Reference proteome</keyword>
<dbReference type="VEuPathDB" id="FungiDB:VP01_113g6"/>
<dbReference type="AlphaFoldDB" id="A0A0L6VTE0"/>
<dbReference type="EMBL" id="LAVV01001555">
    <property type="protein sequence ID" value="KNZ63470.1"/>
    <property type="molecule type" value="Genomic_DNA"/>
</dbReference>
<gene>
    <name evidence="2" type="ORF">VP01_113g6</name>
</gene>
<comment type="caution">
    <text evidence="2">The sequence shown here is derived from an EMBL/GenBank/DDBJ whole genome shotgun (WGS) entry which is preliminary data.</text>
</comment>
<dbReference type="InterPro" id="IPR046798">
    <property type="entry name" value="2OG-FeII_Oxy_6"/>
</dbReference>
<name>A0A0L6VTE0_9BASI</name>
<accession>A0A0L6VTE0</accession>
<reference evidence="2 3" key="1">
    <citation type="submission" date="2015-08" db="EMBL/GenBank/DDBJ databases">
        <title>Next Generation Sequencing and Analysis of the Genome of Puccinia sorghi L Schw, the Causal Agent of Maize Common Rust.</title>
        <authorList>
            <person name="Rochi L."/>
            <person name="Burguener G."/>
            <person name="Darino M."/>
            <person name="Turjanski A."/>
            <person name="Kreff E."/>
            <person name="Dieguez M.J."/>
            <person name="Sacco F."/>
        </authorList>
    </citation>
    <scope>NUCLEOTIDE SEQUENCE [LARGE SCALE GENOMIC DNA]</scope>
    <source>
        <strain evidence="2 3">RO10H11247</strain>
    </source>
</reference>
<proteinExistence type="predicted"/>
<feature type="domain" description="Tet-like 2OG-Fe(II) oxygenase" evidence="1">
    <location>
        <begin position="98"/>
        <end position="308"/>
    </location>
</feature>
<dbReference type="OrthoDB" id="2505591at2759"/>
<protein>
    <recommendedName>
        <fullName evidence="1">Tet-like 2OG-Fe(II) oxygenase domain-containing protein</fullName>
    </recommendedName>
</protein>
<organism evidence="2 3">
    <name type="scientific">Puccinia sorghi</name>
    <dbReference type="NCBI Taxonomy" id="27349"/>
    <lineage>
        <taxon>Eukaryota</taxon>
        <taxon>Fungi</taxon>
        <taxon>Dikarya</taxon>
        <taxon>Basidiomycota</taxon>
        <taxon>Pucciniomycotina</taxon>
        <taxon>Pucciniomycetes</taxon>
        <taxon>Pucciniales</taxon>
        <taxon>Pucciniaceae</taxon>
        <taxon>Puccinia</taxon>
    </lineage>
</organism>
<evidence type="ECO:0000313" key="3">
    <source>
        <dbReference type="Proteomes" id="UP000037035"/>
    </source>
</evidence>